<evidence type="ECO:0000313" key="1">
    <source>
        <dbReference type="EMBL" id="AIY65974.1"/>
    </source>
</evidence>
<dbReference type="OrthoDB" id="6315550at2"/>
<dbReference type="KEGG" id="pseo:OM33_13230"/>
<reference evidence="1 2" key="1">
    <citation type="submission" date="2014-11" db="EMBL/GenBank/DDBJ databases">
        <title>Complete Genome Sequence of Pseudoalteromonas sp. Strain OCN003 Isolated from Kaneohe Bay, Oahu, Hawaii.</title>
        <authorList>
            <person name="Beurmann S."/>
            <person name="Videau P."/>
            <person name="Ushijima B."/>
            <person name="Smith A.M."/>
            <person name="Aeby G.S."/>
            <person name="Callahan S.M."/>
            <person name="Belcaid M."/>
        </authorList>
    </citation>
    <scope>NUCLEOTIDE SEQUENCE [LARGE SCALE GENOMIC DNA]</scope>
    <source>
        <strain evidence="1 2">OCN003</strain>
    </source>
</reference>
<dbReference type="HOGENOM" id="CLU_1729842_0_0_6"/>
<evidence type="ECO:0000313" key="2">
    <source>
        <dbReference type="Proteomes" id="UP000030341"/>
    </source>
</evidence>
<dbReference type="RefSeq" id="WP_038642373.1">
    <property type="nucleotide sequence ID" value="NZ_CP009888.1"/>
</dbReference>
<keyword evidence="2" id="KW-1185">Reference proteome</keyword>
<dbReference type="EMBL" id="CP009888">
    <property type="protein sequence ID" value="AIY65974.1"/>
    <property type="molecule type" value="Genomic_DNA"/>
</dbReference>
<dbReference type="STRING" id="1348114.OM33_13230"/>
<gene>
    <name evidence="1" type="ORF">OM33_13230</name>
</gene>
<dbReference type="AlphaFoldDB" id="A0A0A7EH78"/>
<dbReference type="Proteomes" id="UP000030341">
    <property type="component" value="Chromosome 1"/>
</dbReference>
<proteinExistence type="predicted"/>
<name>A0A0A7EH78_9GAMM</name>
<sequence>MENNESSLWEIYQSVALTPLRQQKTGSITMLLSVWNANGVKRTRLQNRLLARKVTKHLALKGIKYYQVWGGSESMDYRELTLVFQVKNLSQIKRFAEFAEQNAFYFVKRGQLYLANTRVNQKALKLGQLKEHTKRYPTRLLMLGKNQAVAE</sequence>
<dbReference type="eggNOG" id="ENOG5033KB1">
    <property type="taxonomic scope" value="Bacteria"/>
</dbReference>
<evidence type="ECO:0008006" key="3">
    <source>
        <dbReference type="Google" id="ProtNLM"/>
    </source>
</evidence>
<protein>
    <recommendedName>
        <fullName evidence="3">DUF3293 domain-containing protein</fullName>
    </recommendedName>
</protein>
<accession>A0A0A7EH78</accession>
<organism evidence="1 2">
    <name type="scientific">Pseudoalteromonas piratica</name>
    <dbReference type="NCBI Taxonomy" id="1348114"/>
    <lineage>
        <taxon>Bacteria</taxon>
        <taxon>Pseudomonadati</taxon>
        <taxon>Pseudomonadota</taxon>
        <taxon>Gammaproteobacteria</taxon>
        <taxon>Alteromonadales</taxon>
        <taxon>Pseudoalteromonadaceae</taxon>
        <taxon>Pseudoalteromonas</taxon>
    </lineage>
</organism>